<organism evidence="2 3">
    <name type="scientific">Polarella glacialis</name>
    <name type="common">Dinoflagellate</name>
    <dbReference type="NCBI Taxonomy" id="89957"/>
    <lineage>
        <taxon>Eukaryota</taxon>
        <taxon>Sar</taxon>
        <taxon>Alveolata</taxon>
        <taxon>Dinophyceae</taxon>
        <taxon>Suessiales</taxon>
        <taxon>Suessiaceae</taxon>
        <taxon>Polarella</taxon>
    </lineage>
</organism>
<dbReference type="Proteomes" id="UP000654075">
    <property type="component" value="Unassembled WGS sequence"/>
</dbReference>
<reference evidence="2" key="1">
    <citation type="submission" date="2021-02" db="EMBL/GenBank/DDBJ databases">
        <authorList>
            <person name="Dougan E. K."/>
            <person name="Rhodes N."/>
            <person name="Thang M."/>
            <person name="Chan C."/>
        </authorList>
    </citation>
    <scope>NUCLEOTIDE SEQUENCE</scope>
</reference>
<name>A0A813E0R9_POLGL</name>
<sequence>MWQVEEQPPKPMAIAPPPSPSKSDKVKPFAQKINGQSWEEPEGEEPPAKVISSSPAPMVIPGGVFAFSDPDSIKNNVRQSLLKPDAYNVFDFYHESGFWQWFAKNPYFENTTLGVICLNAVYIAVDTDYNDATTLLEATCMAVSLFILPATPRMC</sequence>
<proteinExistence type="predicted"/>
<gene>
    <name evidence="2" type="ORF">PGLA1383_LOCUS9932</name>
</gene>
<evidence type="ECO:0000256" key="1">
    <source>
        <dbReference type="SAM" id="MobiDB-lite"/>
    </source>
</evidence>
<evidence type="ECO:0000313" key="2">
    <source>
        <dbReference type="EMBL" id="CAE8591247.1"/>
    </source>
</evidence>
<protein>
    <submittedName>
        <fullName evidence="2">Uncharacterized protein</fullName>
    </submittedName>
</protein>
<dbReference type="EMBL" id="CAJNNV010004793">
    <property type="protein sequence ID" value="CAE8591247.1"/>
    <property type="molecule type" value="Genomic_DNA"/>
</dbReference>
<evidence type="ECO:0000313" key="3">
    <source>
        <dbReference type="Proteomes" id="UP000654075"/>
    </source>
</evidence>
<dbReference type="AlphaFoldDB" id="A0A813E0R9"/>
<dbReference type="OrthoDB" id="422079at2759"/>
<accession>A0A813E0R9</accession>
<keyword evidence="3" id="KW-1185">Reference proteome</keyword>
<feature type="region of interest" description="Disordered" evidence="1">
    <location>
        <begin position="1"/>
        <end position="55"/>
    </location>
</feature>
<comment type="caution">
    <text evidence="2">The sequence shown here is derived from an EMBL/GenBank/DDBJ whole genome shotgun (WGS) entry which is preliminary data.</text>
</comment>
<feature type="compositionally biased region" description="Pro residues" evidence="1">
    <location>
        <begin position="9"/>
        <end position="20"/>
    </location>
</feature>